<keyword evidence="3 5" id="KW-1133">Transmembrane helix</keyword>
<evidence type="ECO:0000256" key="5">
    <source>
        <dbReference type="SAM" id="Phobius"/>
    </source>
</evidence>
<reference evidence="7 8" key="1">
    <citation type="submission" date="2024-02" db="EMBL/GenBank/DDBJ databases">
        <authorList>
            <person name="Vignale AGUSTIN F."/>
            <person name="Sosa J E."/>
            <person name="Modenutti C."/>
        </authorList>
    </citation>
    <scope>NUCLEOTIDE SEQUENCE [LARGE SCALE GENOMIC DNA]</scope>
</reference>
<dbReference type="InterPro" id="IPR039421">
    <property type="entry name" value="Type_1_exporter"/>
</dbReference>
<dbReference type="InterPro" id="IPR027417">
    <property type="entry name" value="P-loop_NTPase"/>
</dbReference>
<evidence type="ECO:0000313" key="7">
    <source>
        <dbReference type="EMBL" id="CAK9187746.1"/>
    </source>
</evidence>
<comment type="subcellular location">
    <subcellularLocation>
        <location evidence="1">Membrane</location>
        <topology evidence="1">Multi-pass membrane protein</topology>
    </subcellularLocation>
</comment>
<evidence type="ECO:0000256" key="2">
    <source>
        <dbReference type="ARBA" id="ARBA00022692"/>
    </source>
</evidence>
<evidence type="ECO:0000313" key="8">
    <source>
        <dbReference type="Proteomes" id="UP001642360"/>
    </source>
</evidence>
<dbReference type="InterPro" id="IPR036640">
    <property type="entry name" value="ABC1_TM_sf"/>
</dbReference>
<dbReference type="CDD" id="cd18577">
    <property type="entry name" value="ABC_6TM_Pgp_ABCB1_D1_like"/>
    <property type="match status" value="1"/>
</dbReference>
<proteinExistence type="predicted"/>
<gene>
    <name evidence="7" type="ORF">ILEXP_LOCUS58335</name>
</gene>
<feature type="transmembrane region" description="Helical" evidence="5">
    <location>
        <begin position="105"/>
        <end position="126"/>
    </location>
</feature>
<feature type="transmembrane region" description="Helical" evidence="5">
    <location>
        <begin position="226"/>
        <end position="247"/>
    </location>
</feature>
<evidence type="ECO:0000259" key="6">
    <source>
        <dbReference type="PROSITE" id="PS50929"/>
    </source>
</evidence>
<sequence>MHGVVQTVKMAPQLSETLQPEEEKQDETEIKKMDITSQVLPFHKLLSYADALDWTLMALGTLGSIVHGLAQPVGYLLLGKALDAYGKHIGHTDSMVNALYKVVPFVWYMAIATFPAGILEVGCWMYSSERQVARLRLAFLRSVLNQEVGAFDTDLTGGKIISCISNHMSVIQDAIGEKTISQIKTVFAFVGESSAIRSFSKCMERQLMISNGEALIKGIGTGTFQTVTFCSWSLIVWVGAVIVVANRSTGGEVIAAVMSILFGAISLTYAAPDMQIFNQAKAAGMEVFQVITRKPKISYESEGKVLEVVDGNIDIRDVHFAYPSRQEKIILQGFSLSIPAGKVVALVGSSGCGKSTILSLVTRFYDPTKGLQFIPSYLRTSPFYGNKSLDSHVLHMDDKRSTSTHNIYVNISPVYLGKCMNA</sequence>
<dbReference type="GO" id="GO:0016020">
    <property type="term" value="C:membrane"/>
    <property type="evidence" value="ECO:0007669"/>
    <property type="project" value="UniProtKB-SubCell"/>
</dbReference>
<evidence type="ECO:0000256" key="1">
    <source>
        <dbReference type="ARBA" id="ARBA00004141"/>
    </source>
</evidence>
<dbReference type="InterPro" id="IPR011527">
    <property type="entry name" value="ABC1_TM_dom"/>
</dbReference>
<keyword evidence="8" id="KW-1185">Reference proteome</keyword>
<evidence type="ECO:0000256" key="3">
    <source>
        <dbReference type="ARBA" id="ARBA00022989"/>
    </source>
</evidence>
<dbReference type="AlphaFoldDB" id="A0ABC8V314"/>
<feature type="transmembrane region" description="Helical" evidence="5">
    <location>
        <begin position="253"/>
        <end position="271"/>
    </location>
</feature>
<dbReference type="Gene3D" id="1.20.1560.10">
    <property type="entry name" value="ABC transporter type 1, transmembrane domain"/>
    <property type="match status" value="2"/>
</dbReference>
<dbReference type="Proteomes" id="UP001642360">
    <property type="component" value="Unassembled WGS sequence"/>
</dbReference>
<feature type="domain" description="ABC transmembrane type-1" evidence="6">
    <location>
        <begin position="192"/>
        <end position="279"/>
    </location>
</feature>
<accession>A0ABC8V314</accession>
<dbReference type="Pfam" id="PF00005">
    <property type="entry name" value="ABC_tran"/>
    <property type="match status" value="1"/>
</dbReference>
<feature type="transmembrane region" description="Helical" evidence="5">
    <location>
        <begin position="51"/>
        <end position="70"/>
    </location>
</feature>
<organism evidence="7 8">
    <name type="scientific">Ilex paraguariensis</name>
    <name type="common">yerba mate</name>
    <dbReference type="NCBI Taxonomy" id="185542"/>
    <lineage>
        <taxon>Eukaryota</taxon>
        <taxon>Viridiplantae</taxon>
        <taxon>Streptophyta</taxon>
        <taxon>Embryophyta</taxon>
        <taxon>Tracheophyta</taxon>
        <taxon>Spermatophyta</taxon>
        <taxon>Magnoliopsida</taxon>
        <taxon>eudicotyledons</taxon>
        <taxon>Gunneridae</taxon>
        <taxon>Pentapetalae</taxon>
        <taxon>asterids</taxon>
        <taxon>campanulids</taxon>
        <taxon>Aquifoliales</taxon>
        <taxon>Aquifoliaceae</taxon>
        <taxon>Ilex</taxon>
    </lineage>
</organism>
<dbReference type="Gene3D" id="3.40.50.300">
    <property type="entry name" value="P-loop containing nucleotide triphosphate hydrolases"/>
    <property type="match status" value="1"/>
</dbReference>
<dbReference type="EMBL" id="CAUOFW020010113">
    <property type="protein sequence ID" value="CAK9187746.1"/>
    <property type="molecule type" value="Genomic_DNA"/>
</dbReference>
<name>A0ABC8V314_9AQUA</name>
<feature type="domain" description="ABC transmembrane type-1" evidence="6">
    <location>
        <begin position="58"/>
        <end position="191"/>
    </location>
</feature>
<dbReference type="SUPFAM" id="SSF90123">
    <property type="entry name" value="ABC transporter transmembrane region"/>
    <property type="match status" value="1"/>
</dbReference>
<evidence type="ECO:0000256" key="4">
    <source>
        <dbReference type="ARBA" id="ARBA00023136"/>
    </source>
</evidence>
<dbReference type="Pfam" id="PF00664">
    <property type="entry name" value="ABC_membrane"/>
    <property type="match status" value="1"/>
</dbReference>
<dbReference type="SUPFAM" id="SSF52540">
    <property type="entry name" value="P-loop containing nucleoside triphosphate hydrolases"/>
    <property type="match status" value="1"/>
</dbReference>
<keyword evidence="4 5" id="KW-0472">Membrane</keyword>
<comment type="caution">
    <text evidence="7">The sequence shown here is derived from an EMBL/GenBank/DDBJ whole genome shotgun (WGS) entry which is preliminary data.</text>
</comment>
<keyword evidence="2 5" id="KW-0812">Transmembrane</keyword>
<protein>
    <recommendedName>
        <fullName evidence="6">ABC transmembrane type-1 domain-containing protein</fullName>
    </recommendedName>
</protein>
<dbReference type="PANTHER" id="PTHR24222:SF83">
    <property type="entry name" value="ABC TRANSPORTER B FAMILY MEMBER 19"/>
    <property type="match status" value="1"/>
</dbReference>
<dbReference type="PANTHER" id="PTHR24222">
    <property type="entry name" value="ABC TRANSPORTER B FAMILY"/>
    <property type="match status" value="1"/>
</dbReference>
<dbReference type="InterPro" id="IPR003439">
    <property type="entry name" value="ABC_transporter-like_ATP-bd"/>
</dbReference>
<dbReference type="PROSITE" id="PS50929">
    <property type="entry name" value="ABC_TM1F"/>
    <property type="match status" value="2"/>
</dbReference>